<dbReference type="Proteomes" id="UP000027222">
    <property type="component" value="Unassembled WGS sequence"/>
</dbReference>
<organism evidence="1 2">
    <name type="scientific">Galerina marginata (strain CBS 339.88)</name>
    <dbReference type="NCBI Taxonomy" id="685588"/>
    <lineage>
        <taxon>Eukaryota</taxon>
        <taxon>Fungi</taxon>
        <taxon>Dikarya</taxon>
        <taxon>Basidiomycota</taxon>
        <taxon>Agaricomycotina</taxon>
        <taxon>Agaricomycetes</taxon>
        <taxon>Agaricomycetidae</taxon>
        <taxon>Agaricales</taxon>
        <taxon>Agaricineae</taxon>
        <taxon>Strophariaceae</taxon>
        <taxon>Galerina</taxon>
    </lineage>
</organism>
<dbReference type="Pfam" id="PF14022">
    <property type="entry name" value="DUF4238"/>
    <property type="match status" value="1"/>
</dbReference>
<evidence type="ECO:0000313" key="1">
    <source>
        <dbReference type="EMBL" id="KDR74159.1"/>
    </source>
</evidence>
<dbReference type="AlphaFoldDB" id="A0A067T2J4"/>
<keyword evidence="2" id="KW-1185">Reference proteome</keyword>
<reference evidence="2" key="1">
    <citation type="journal article" date="2014" name="Proc. Natl. Acad. Sci. U.S.A.">
        <title>Extensive sampling of basidiomycete genomes demonstrates inadequacy of the white-rot/brown-rot paradigm for wood decay fungi.</title>
        <authorList>
            <person name="Riley R."/>
            <person name="Salamov A.A."/>
            <person name="Brown D.W."/>
            <person name="Nagy L.G."/>
            <person name="Floudas D."/>
            <person name="Held B.W."/>
            <person name="Levasseur A."/>
            <person name="Lombard V."/>
            <person name="Morin E."/>
            <person name="Otillar R."/>
            <person name="Lindquist E.A."/>
            <person name="Sun H."/>
            <person name="LaButti K.M."/>
            <person name="Schmutz J."/>
            <person name="Jabbour D."/>
            <person name="Luo H."/>
            <person name="Baker S.E."/>
            <person name="Pisabarro A.G."/>
            <person name="Walton J.D."/>
            <person name="Blanchette R.A."/>
            <person name="Henrissat B."/>
            <person name="Martin F."/>
            <person name="Cullen D."/>
            <person name="Hibbett D.S."/>
            <person name="Grigoriev I.V."/>
        </authorList>
    </citation>
    <scope>NUCLEOTIDE SEQUENCE [LARGE SCALE GENOMIC DNA]</scope>
    <source>
        <strain evidence="2">CBS 339.88</strain>
    </source>
</reference>
<dbReference type="EMBL" id="KL142384">
    <property type="protein sequence ID" value="KDR74159.1"/>
    <property type="molecule type" value="Genomic_DNA"/>
</dbReference>
<dbReference type="InterPro" id="IPR025332">
    <property type="entry name" value="DUF4238"/>
</dbReference>
<proteinExistence type="predicted"/>
<evidence type="ECO:0000313" key="2">
    <source>
        <dbReference type="Proteomes" id="UP000027222"/>
    </source>
</evidence>
<accession>A0A067T2J4</accession>
<dbReference type="STRING" id="685588.A0A067T2J4"/>
<sequence>MPSSKRAPKLKDQFHHVIPRFILREFKMGPKKTKQEREKEFQKSGFVDDKVWFYDIKLGTLEPRLISQVFGVKNLYRDIRNTKDVDEIEKKFSALEASVAHILHNLHNVVQDCSESSTIMNTTLPVFSIIREDLERLRKFLFLMHYRNEAHAKSYFSASHPENADIRERIVKMNKKLGLNINSPAEMWLHFMRYYLDTPHSEIGLHAFRGKESAALSGADALKGSFTVNPDAENFEAMTYHTQASMYFLGIVQAAPGQEFVLGHNTFGLWEGIVAGESGLHRLFVISPQVAMILRLNFFRPDALNTPRSWFLHTLTNSNLLDITLEPPESRAQRDFPRDEARVIDFQKYKTSMQAKRDQFNFRITRLTEEQTYAMNAIVLLNARDSDGSITFASPDRMSSTFQKFWYDTDVNHRRERHKYAALIQSLSSMSGPGPSQSSGCSGTADVFYNSIAGQVLRLGATEPCPAELHYRNVYE</sequence>
<name>A0A067T2J4_GALM3</name>
<dbReference type="OrthoDB" id="5340163at2759"/>
<dbReference type="HOGENOM" id="CLU_025751_1_0_1"/>
<protein>
    <submittedName>
        <fullName evidence="1">Uncharacterized protein</fullName>
    </submittedName>
</protein>
<gene>
    <name evidence="1" type="ORF">GALMADRAFT_606416</name>
</gene>